<evidence type="ECO:0000313" key="3">
    <source>
        <dbReference type="Proteomes" id="UP001500021"/>
    </source>
</evidence>
<evidence type="ECO:0000256" key="1">
    <source>
        <dbReference type="SAM" id="MobiDB-lite"/>
    </source>
</evidence>
<dbReference type="Proteomes" id="UP001500021">
    <property type="component" value="Unassembled WGS sequence"/>
</dbReference>
<proteinExistence type="predicted"/>
<dbReference type="SUPFAM" id="SSF51126">
    <property type="entry name" value="Pectin lyase-like"/>
    <property type="match status" value="1"/>
</dbReference>
<dbReference type="InterPro" id="IPR006626">
    <property type="entry name" value="PbH1"/>
</dbReference>
<name>A0ABN1L9D4_9GAMM</name>
<dbReference type="InterPro" id="IPR011050">
    <property type="entry name" value="Pectin_lyase_fold/virulence"/>
</dbReference>
<dbReference type="EMBL" id="BAAAFA010000009">
    <property type="protein sequence ID" value="GAA0820923.1"/>
    <property type="molecule type" value="Genomic_DNA"/>
</dbReference>
<protein>
    <recommendedName>
        <fullName evidence="4">Lipoprotein</fullName>
    </recommendedName>
</protein>
<dbReference type="PANTHER" id="PTHR41339">
    <property type="entry name" value="LIPL48"/>
    <property type="match status" value="1"/>
</dbReference>
<organism evidence="2 3">
    <name type="scientific">Colwellia asteriadis</name>
    <dbReference type="NCBI Taxonomy" id="517723"/>
    <lineage>
        <taxon>Bacteria</taxon>
        <taxon>Pseudomonadati</taxon>
        <taxon>Pseudomonadota</taxon>
        <taxon>Gammaproteobacteria</taxon>
        <taxon>Alteromonadales</taxon>
        <taxon>Colwelliaceae</taxon>
        <taxon>Colwellia</taxon>
    </lineage>
</organism>
<reference evidence="2 3" key="1">
    <citation type="journal article" date="2019" name="Int. J. Syst. Evol. Microbiol.">
        <title>The Global Catalogue of Microorganisms (GCM) 10K type strain sequencing project: providing services to taxonomists for standard genome sequencing and annotation.</title>
        <authorList>
            <consortium name="The Broad Institute Genomics Platform"/>
            <consortium name="The Broad Institute Genome Sequencing Center for Infectious Disease"/>
            <person name="Wu L."/>
            <person name="Ma J."/>
        </authorList>
    </citation>
    <scope>NUCLEOTIDE SEQUENCE [LARGE SCALE GENOMIC DNA]</scope>
    <source>
        <strain evidence="2 3">JCM 15608</strain>
    </source>
</reference>
<dbReference type="SMART" id="SM00710">
    <property type="entry name" value="PbH1"/>
    <property type="match status" value="7"/>
</dbReference>
<evidence type="ECO:0000313" key="2">
    <source>
        <dbReference type="EMBL" id="GAA0820923.1"/>
    </source>
</evidence>
<accession>A0ABN1L9D4</accession>
<keyword evidence="3" id="KW-1185">Reference proteome</keyword>
<gene>
    <name evidence="2" type="ORF">GCM10009111_27140</name>
</gene>
<feature type="region of interest" description="Disordered" evidence="1">
    <location>
        <begin position="334"/>
        <end position="353"/>
    </location>
</feature>
<comment type="caution">
    <text evidence="2">The sequence shown here is derived from an EMBL/GenBank/DDBJ whole genome shotgun (WGS) entry which is preliminary data.</text>
</comment>
<evidence type="ECO:0008006" key="4">
    <source>
        <dbReference type="Google" id="ProtNLM"/>
    </source>
</evidence>
<dbReference type="PANTHER" id="PTHR41339:SF1">
    <property type="entry name" value="SECRETED PROTEIN"/>
    <property type="match status" value="1"/>
</dbReference>
<feature type="region of interest" description="Disordered" evidence="1">
    <location>
        <begin position="58"/>
        <end position="83"/>
    </location>
</feature>
<sequence length="951" mass="98570">MQLNKLFKVSATNTAINTAIASAKKTAKHTTLVGALALGLTACGGDINLSSDVDNSVGDTVINNPDTGTGNGGGSDVELPGKSSTALSNEVSAALGFDVQVQIMDGQITEDITLTASADGKKVMYAISGALEVMAGATLTIEPNSVLFGQSGNDYLVVHRDAKIMAEGSKTKPIIFTSVQDVKGEATSAGQWGGMVILGNAPSNKCPTDGSACALQVEGVAEGAVFGGTDWDDNSGALKYVVVKYAGYEIAPDNELNGITFGGVGSQTMLDYIQVHSNADDGVEFFGGAASIKHLVLTANQDDSVDWDNGYRGMLQHVYIEHAKNAGEANRAIEADNDGSSPAKEPQSNPTISNMTIIGNNFDTPDKASEGIYLREGTAAKIFNTVVTGPSEMGECLEFEGGDTSSVTVDNATSGKIVMQNVVMACNNGENFKNAKAADGSVLLDLATWFSDETSNSVSNSVLIDEAGVPDSNSPLIAADAGQNVANTQDAWFDSVDYVGALDGSNDWRDGWAFGFGGGVVTAAAESEGCPTGTTSITPADGVTTTCQISGRIVENLTLTANNLYALNGPVFVGDDKASSATLTIEAGTTIFGRSGGDYLVVSRDSKIEANGSASAPITFTSSEDISGLETSAGQWGGIVILGNAKSNKCPSDGSDCALQVEGVEEGAVFGGTDDTDSSGTLRYVVVKHAGYEIAPDNELNGITFGGVGSGTKVEYIQVHENADDGVEFFGGTVNLKYVVLTGNKDDSVDWDNGYRGNMQYVLVKHADNDGEANRAIEADNDGSSPAKEPQSNPTIANMTIIGNGFDTADKDSEGIYLREGTKAQLHNFVVTNAAGECFEIEGGDTSSVTASQALAGETVISNSVFACSENFKDAKATDGTVLLNAQDWVLNQNTANSTATGMSDVLEGIFTLDTTTAKDFSGNAFFDNASHIGAVSKSNDWTANWTVGLK</sequence>
<dbReference type="RefSeq" id="WP_343818122.1">
    <property type="nucleotide sequence ID" value="NZ_BAAAFA010000009.1"/>
</dbReference>